<dbReference type="CDD" id="cd04479">
    <property type="entry name" value="RPA3"/>
    <property type="match status" value="1"/>
</dbReference>
<evidence type="ECO:0000313" key="4">
    <source>
        <dbReference type="EMBL" id="KAL2266513.1"/>
    </source>
</evidence>
<comment type="similarity">
    <text evidence="2">Belongs to the replication factor A protein 3 family.</text>
</comment>
<evidence type="ECO:0000313" key="5">
    <source>
        <dbReference type="Proteomes" id="UP001600064"/>
    </source>
</evidence>
<evidence type="ECO:0000256" key="2">
    <source>
        <dbReference type="ARBA" id="ARBA00009761"/>
    </source>
</evidence>
<reference evidence="4 5" key="1">
    <citation type="journal article" date="2024" name="Commun. Biol.">
        <title>Comparative genomic analysis of thermophilic fungi reveals convergent evolutionary adaptations and gene losses.</title>
        <authorList>
            <person name="Steindorff A.S."/>
            <person name="Aguilar-Pontes M.V."/>
            <person name="Robinson A.J."/>
            <person name="Andreopoulos B."/>
            <person name="LaButti K."/>
            <person name="Kuo A."/>
            <person name="Mondo S."/>
            <person name="Riley R."/>
            <person name="Otillar R."/>
            <person name="Haridas S."/>
            <person name="Lipzen A."/>
            <person name="Grimwood J."/>
            <person name="Schmutz J."/>
            <person name="Clum A."/>
            <person name="Reid I.D."/>
            <person name="Moisan M.C."/>
            <person name="Butler G."/>
            <person name="Nguyen T.T.M."/>
            <person name="Dewar K."/>
            <person name="Conant G."/>
            <person name="Drula E."/>
            <person name="Henrissat B."/>
            <person name="Hansel C."/>
            <person name="Singer S."/>
            <person name="Hutchinson M.I."/>
            <person name="de Vries R.P."/>
            <person name="Natvig D.O."/>
            <person name="Powell A.J."/>
            <person name="Tsang A."/>
            <person name="Grigoriev I.V."/>
        </authorList>
    </citation>
    <scope>NUCLEOTIDE SEQUENCE [LARGE SCALE GENOMIC DNA]</scope>
    <source>
        <strain evidence="4 5">ATCC 22073</strain>
    </source>
</reference>
<dbReference type="Pfam" id="PF08661">
    <property type="entry name" value="Rep_fac-A_3"/>
    <property type="match status" value="1"/>
</dbReference>
<sequence length="106" mass="11623">MEAIACPRVTSVYLNNYVGKNVTIVGKVLELRGEEALIDADGNVTAHLDREAHLMVNNGVQIIGKVQPDLSIKVLNSIDLGTNVDYSLANKVVEISHQHPSLFHYD</sequence>
<accession>A0ABR4D822</accession>
<comment type="subcellular location">
    <subcellularLocation>
        <location evidence="1">Nucleus</location>
    </subcellularLocation>
</comment>
<dbReference type="PANTHER" id="PTHR15114">
    <property type="entry name" value="REPLICATION PROTEIN A3"/>
    <property type="match status" value="1"/>
</dbReference>
<organism evidence="4 5">
    <name type="scientific">Remersonia thermophila</name>
    <dbReference type="NCBI Taxonomy" id="72144"/>
    <lineage>
        <taxon>Eukaryota</taxon>
        <taxon>Fungi</taxon>
        <taxon>Dikarya</taxon>
        <taxon>Ascomycota</taxon>
        <taxon>Pezizomycotina</taxon>
        <taxon>Sordariomycetes</taxon>
        <taxon>Sordariomycetidae</taxon>
        <taxon>Sordariales</taxon>
        <taxon>Sordariales incertae sedis</taxon>
        <taxon>Remersonia</taxon>
    </lineage>
</organism>
<dbReference type="EMBL" id="JAZGUE010000005">
    <property type="protein sequence ID" value="KAL2266513.1"/>
    <property type="molecule type" value="Genomic_DNA"/>
</dbReference>
<dbReference type="GeneID" id="98127156"/>
<dbReference type="RefSeq" id="XP_070865240.1">
    <property type="nucleotide sequence ID" value="XM_071012512.1"/>
</dbReference>
<dbReference type="InterPro" id="IPR013970">
    <property type="entry name" value="Rfa2"/>
</dbReference>
<keyword evidence="3" id="KW-0539">Nucleus</keyword>
<dbReference type="Gene3D" id="2.40.50.140">
    <property type="entry name" value="Nucleic acid-binding proteins"/>
    <property type="match status" value="1"/>
</dbReference>
<dbReference type="PANTHER" id="PTHR15114:SF1">
    <property type="entry name" value="REPLICATION PROTEIN A 14 KDA SUBUNIT"/>
    <property type="match status" value="1"/>
</dbReference>
<evidence type="ECO:0008006" key="6">
    <source>
        <dbReference type="Google" id="ProtNLM"/>
    </source>
</evidence>
<gene>
    <name evidence="4" type="ORF">VTJ83DRAFT_5865</name>
</gene>
<evidence type="ECO:0000256" key="1">
    <source>
        <dbReference type="ARBA" id="ARBA00004123"/>
    </source>
</evidence>
<comment type="caution">
    <text evidence="4">The sequence shown here is derived from an EMBL/GenBank/DDBJ whole genome shotgun (WGS) entry which is preliminary data.</text>
</comment>
<keyword evidence="5" id="KW-1185">Reference proteome</keyword>
<protein>
    <recommendedName>
        <fullName evidence="6">Replication factor A protein 3</fullName>
    </recommendedName>
</protein>
<dbReference type="InterPro" id="IPR012340">
    <property type="entry name" value="NA-bd_OB-fold"/>
</dbReference>
<dbReference type="SUPFAM" id="SSF50249">
    <property type="entry name" value="Nucleic acid-binding proteins"/>
    <property type="match status" value="1"/>
</dbReference>
<proteinExistence type="inferred from homology"/>
<name>A0ABR4D822_9PEZI</name>
<evidence type="ECO:0000256" key="3">
    <source>
        <dbReference type="ARBA" id="ARBA00023242"/>
    </source>
</evidence>
<dbReference type="Proteomes" id="UP001600064">
    <property type="component" value="Unassembled WGS sequence"/>
</dbReference>